<dbReference type="Gene3D" id="3.40.630.30">
    <property type="match status" value="1"/>
</dbReference>
<dbReference type="PANTHER" id="PTHR43877">
    <property type="entry name" value="AMINOALKYLPHOSPHONATE N-ACETYLTRANSFERASE-RELATED-RELATED"/>
    <property type="match status" value="1"/>
</dbReference>
<dbReference type="AlphaFoldDB" id="A0A229NZ76"/>
<evidence type="ECO:0000256" key="2">
    <source>
        <dbReference type="ARBA" id="ARBA00023315"/>
    </source>
</evidence>
<evidence type="ECO:0000259" key="3">
    <source>
        <dbReference type="PROSITE" id="PS51186"/>
    </source>
</evidence>
<keyword evidence="2" id="KW-0012">Acyltransferase</keyword>
<dbReference type="EMBL" id="NMUQ01000002">
    <property type="protein sequence ID" value="OXM15071.1"/>
    <property type="molecule type" value="Genomic_DNA"/>
</dbReference>
<dbReference type="OrthoDB" id="9803233at2"/>
<dbReference type="PANTHER" id="PTHR43877:SF5">
    <property type="entry name" value="BLL8307 PROTEIN"/>
    <property type="match status" value="1"/>
</dbReference>
<gene>
    <name evidence="4" type="ORF">CGZ75_14035</name>
</gene>
<evidence type="ECO:0000256" key="1">
    <source>
        <dbReference type="ARBA" id="ARBA00022679"/>
    </source>
</evidence>
<dbReference type="PROSITE" id="PS51186">
    <property type="entry name" value="GNAT"/>
    <property type="match status" value="1"/>
</dbReference>
<keyword evidence="5" id="KW-1185">Reference proteome</keyword>
<dbReference type="SUPFAM" id="SSF55729">
    <property type="entry name" value="Acyl-CoA N-acyltransferases (Nat)"/>
    <property type="match status" value="1"/>
</dbReference>
<dbReference type="InterPro" id="IPR016181">
    <property type="entry name" value="Acyl_CoA_acyltransferase"/>
</dbReference>
<dbReference type="Proteomes" id="UP000215145">
    <property type="component" value="Unassembled WGS sequence"/>
</dbReference>
<dbReference type="RefSeq" id="WP_089525884.1">
    <property type="nucleotide sequence ID" value="NZ_NMUQ01000002.1"/>
</dbReference>
<name>A0A229NZ76_9BACL</name>
<evidence type="ECO:0000313" key="4">
    <source>
        <dbReference type="EMBL" id="OXM15071.1"/>
    </source>
</evidence>
<dbReference type="InterPro" id="IPR050832">
    <property type="entry name" value="Bact_Acetyltransf"/>
</dbReference>
<protein>
    <submittedName>
        <fullName evidence="4">GNAT family N-acetyltransferase</fullName>
    </submittedName>
</protein>
<proteinExistence type="predicted"/>
<evidence type="ECO:0000313" key="5">
    <source>
        <dbReference type="Proteomes" id="UP000215145"/>
    </source>
</evidence>
<dbReference type="InterPro" id="IPR000182">
    <property type="entry name" value="GNAT_dom"/>
</dbReference>
<organism evidence="4 5">
    <name type="scientific">Paenibacillus herberti</name>
    <dbReference type="NCBI Taxonomy" id="1619309"/>
    <lineage>
        <taxon>Bacteria</taxon>
        <taxon>Bacillati</taxon>
        <taxon>Bacillota</taxon>
        <taxon>Bacilli</taxon>
        <taxon>Bacillales</taxon>
        <taxon>Paenibacillaceae</taxon>
        <taxon>Paenibacillus</taxon>
    </lineage>
</organism>
<keyword evidence="1 4" id="KW-0808">Transferase</keyword>
<accession>A0A229NZ76</accession>
<comment type="caution">
    <text evidence="4">The sequence shown here is derived from an EMBL/GenBank/DDBJ whole genome shotgun (WGS) entry which is preliminary data.</text>
</comment>
<dbReference type="Pfam" id="PF00583">
    <property type="entry name" value="Acetyltransf_1"/>
    <property type="match status" value="1"/>
</dbReference>
<dbReference type="GO" id="GO:0016747">
    <property type="term" value="F:acyltransferase activity, transferring groups other than amino-acyl groups"/>
    <property type="evidence" value="ECO:0007669"/>
    <property type="project" value="InterPro"/>
</dbReference>
<feature type="domain" description="N-acetyltransferase" evidence="3">
    <location>
        <begin position="3"/>
        <end position="151"/>
    </location>
</feature>
<sequence length="151" mass="16961">MIIKVDDLSGPEVASLIAEHLQGMNLHSPPESVHALNLEGLKKPEITFWGAWEADQLVGCGALKELDDQHAEVKSMRTASQHLRKGVANGILTHLIEEAKRRGYQRLSLETGSMESFEPARKLYENFGFQYCQPFSDYIDDPNSAFMTKEL</sequence>
<reference evidence="4 5" key="1">
    <citation type="submission" date="2017-07" db="EMBL/GenBank/DDBJ databases">
        <title>Paenibacillus herberti R33 genome sequencing and assembly.</title>
        <authorList>
            <person name="Su W."/>
        </authorList>
    </citation>
    <scope>NUCLEOTIDE SEQUENCE [LARGE SCALE GENOMIC DNA]</scope>
    <source>
        <strain evidence="4 5">R33</strain>
    </source>
</reference>